<protein>
    <recommendedName>
        <fullName evidence="2">Lipid/polyisoprenoid-binding YceI-like domain-containing protein</fullName>
    </recommendedName>
</protein>
<dbReference type="InterPro" id="IPR007372">
    <property type="entry name" value="Lipid/polyisoprenoid-bd_YceI"/>
</dbReference>
<dbReference type="InterPro" id="IPR036761">
    <property type="entry name" value="TTHA0802/YceI-like_sf"/>
</dbReference>
<evidence type="ECO:0000313" key="4">
    <source>
        <dbReference type="Proteomes" id="UP000188169"/>
    </source>
</evidence>
<organism evidence="3 4">
    <name type="scientific">Psychrobacter pasteurii</name>
    <dbReference type="NCBI Taxonomy" id="1945520"/>
    <lineage>
        <taxon>Bacteria</taxon>
        <taxon>Pseudomonadati</taxon>
        <taxon>Pseudomonadota</taxon>
        <taxon>Gammaproteobacteria</taxon>
        <taxon>Moraxellales</taxon>
        <taxon>Moraxellaceae</taxon>
        <taxon>Psychrobacter</taxon>
    </lineage>
</organism>
<feature type="domain" description="Lipid/polyisoprenoid-binding YceI-like" evidence="2">
    <location>
        <begin position="27"/>
        <end position="191"/>
    </location>
</feature>
<evidence type="ECO:0000313" key="3">
    <source>
        <dbReference type="EMBL" id="SJM37010.1"/>
    </source>
</evidence>
<dbReference type="RefSeq" id="WP_077448430.1">
    <property type="nucleotide sequence ID" value="NZ_FUGD01000069.1"/>
</dbReference>
<feature type="signal peptide" evidence="1">
    <location>
        <begin position="1"/>
        <end position="25"/>
    </location>
</feature>
<dbReference type="AlphaFoldDB" id="A0A1R4EEX2"/>
<dbReference type="PANTHER" id="PTHR34406">
    <property type="entry name" value="PROTEIN YCEI"/>
    <property type="match status" value="1"/>
</dbReference>
<proteinExistence type="predicted"/>
<keyword evidence="4" id="KW-1185">Reference proteome</keyword>
<dbReference type="STRING" id="1945520.A1019T_00981"/>
<sequence length="199" mass="21966">MNLIQKTLTVATLAGLGALSVNANAAIYEIDPLHANARFSIDHFGTTTNTGGFYGLTGVVDYSPEKKQGFVGVTIPMNSLTTNVKPFDKHLKSADFFNVEKYPTAYFKSTKWEFDGDKVKSVKGELTMLDQTHPVTLTATKFNCYDNPILETKTCGGDFETTIDRTQWGINTYTDGGMMKNVKLKIQIEAGLKDDKKKS</sequence>
<evidence type="ECO:0000256" key="1">
    <source>
        <dbReference type="SAM" id="SignalP"/>
    </source>
</evidence>
<dbReference type="Pfam" id="PF04264">
    <property type="entry name" value="YceI"/>
    <property type="match status" value="1"/>
</dbReference>
<feature type="chain" id="PRO_5013091272" description="Lipid/polyisoprenoid-binding YceI-like domain-containing protein" evidence="1">
    <location>
        <begin position="26"/>
        <end position="199"/>
    </location>
</feature>
<dbReference type="SMART" id="SM00867">
    <property type="entry name" value="YceI"/>
    <property type="match status" value="1"/>
</dbReference>
<dbReference type="PANTHER" id="PTHR34406:SF2">
    <property type="entry name" value="PERIPLASMIC PROTEIN"/>
    <property type="match status" value="1"/>
</dbReference>
<gene>
    <name evidence="3" type="ORF">A1019T_00981</name>
</gene>
<evidence type="ECO:0000259" key="2">
    <source>
        <dbReference type="SMART" id="SM00867"/>
    </source>
</evidence>
<keyword evidence="1" id="KW-0732">Signal</keyword>
<reference evidence="4" key="1">
    <citation type="submission" date="2017-02" db="EMBL/GenBank/DDBJ databases">
        <authorList>
            <person name="Mornico D."/>
        </authorList>
    </citation>
    <scope>NUCLEOTIDE SEQUENCE [LARGE SCALE GENOMIC DNA]</scope>
</reference>
<dbReference type="Proteomes" id="UP000188169">
    <property type="component" value="Unassembled WGS sequence"/>
</dbReference>
<dbReference type="Gene3D" id="2.40.128.110">
    <property type="entry name" value="Lipid/polyisoprenoid-binding, YceI-like"/>
    <property type="match status" value="1"/>
</dbReference>
<name>A0A1R4EEX2_9GAMM</name>
<dbReference type="SUPFAM" id="SSF101874">
    <property type="entry name" value="YceI-like"/>
    <property type="match status" value="1"/>
</dbReference>
<dbReference type="OrthoDB" id="9811006at2"/>
<dbReference type="EMBL" id="FUGD01000069">
    <property type="protein sequence ID" value="SJM37010.1"/>
    <property type="molecule type" value="Genomic_DNA"/>
</dbReference>
<accession>A0A1R4EEX2</accession>